<dbReference type="OrthoDB" id="9800334at2"/>
<dbReference type="AlphaFoldDB" id="A0A1S2M3T9"/>
<evidence type="ECO:0000259" key="5">
    <source>
        <dbReference type="PROSITE" id="PS51332"/>
    </source>
</evidence>
<keyword evidence="8" id="KW-1185">Reference proteome</keyword>
<feature type="domain" description="B12-binding" evidence="5">
    <location>
        <begin position="178"/>
        <end position="306"/>
    </location>
</feature>
<reference evidence="7" key="4">
    <citation type="submission" date="2020-10" db="EMBL/GenBank/DDBJ databases">
        <authorList>
            <person name="Bassil N.M."/>
            <person name="Lloyd J.R."/>
        </authorList>
    </citation>
    <scope>NUCLEOTIDE SEQUENCE</scope>
    <source>
        <strain evidence="7">NB2006</strain>
    </source>
</reference>
<dbReference type="Gene3D" id="1.10.1660.10">
    <property type="match status" value="1"/>
</dbReference>
<name>A0A1S2M3T9_9BACI</name>
<dbReference type="GO" id="GO:0046872">
    <property type="term" value="F:metal ion binding"/>
    <property type="evidence" value="ECO:0007669"/>
    <property type="project" value="InterPro"/>
</dbReference>
<dbReference type="PROSITE" id="PS50937">
    <property type="entry name" value="HTH_MERR_2"/>
    <property type="match status" value="1"/>
</dbReference>
<dbReference type="GO" id="GO:0003677">
    <property type="term" value="F:DNA binding"/>
    <property type="evidence" value="ECO:0007669"/>
    <property type="project" value="UniProtKB-KW"/>
</dbReference>
<dbReference type="Pfam" id="PF02310">
    <property type="entry name" value="B12-binding"/>
    <property type="match status" value="1"/>
</dbReference>
<organism evidence="6 8">
    <name type="scientific">Anaerobacillus isosaccharinicus</name>
    <dbReference type="NCBI Taxonomy" id="1532552"/>
    <lineage>
        <taxon>Bacteria</taxon>
        <taxon>Bacillati</taxon>
        <taxon>Bacillota</taxon>
        <taxon>Bacilli</taxon>
        <taxon>Bacillales</taxon>
        <taxon>Bacillaceae</taxon>
        <taxon>Anaerobacillus</taxon>
    </lineage>
</organism>
<dbReference type="PROSITE" id="PS51332">
    <property type="entry name" value="B12_BINDING"/>
    <property type="match status" value="1"/>
</dbReference>
<dbReference type="Pfam" id="PF13411">
    <property type="entry name" value="MerR_1"/>
    <property type="match status" value="1"/>
</dbReference>
<dbReference type="InterPro" id="IPR003759">
    <property type="entry name" value="Cbl-bd_cap"/>
</dbReference>
<sequence>MANDIAKYNIKAISNMLGIQPGTLRAWERRYNIIEPIRNDSGHRLYSDEHVAILRWLIDKVNKGFTIGQAVGLLEKGSVNLDAQVETQYTNRLQKFANELKGSLLSFQGSKANHILDEAFSIFTVEKVLIEIIGPVLIEIGDLWEQNEIVVAHEHYASQFLRTRVGMIFNNLQIDPLLPKVIAVCGPSERHELGLLIFTLYLRRKGFEVIYLGTGIPTEDLKLVVNEVAAKFLFLSCTISQNLTETLAVIRDLEQFLPTLNIGIGGKATTHLPKRKKEEFSQYLVGDTTNDWDVWLKERLTKGNVI</sequence>
<protein>
    <submittedName>
        <fullName evidence="6">MerR family transcriptional regulator</fullName>
    </submittedName>
</protein>
<dbReference type="SUPFAM" id="SSF52242">
    <property type="entry name" value="Cobalamin (vitamin B12)-binding domain"/>
    <property type="match status" value="1"/>
</dbReference>
<dbReference type="Gene3D" id="3.40.50.280">
    <property type="entry name" value="Cobalamin-binding domain"/>
    <property type="match status" value="1"/>
</dbReference>
<evidence type="ECO:0000313" key="6">
    <source>
        <dbReference type="EMBL" id="OIJ19391.1"/>
    </source>
</evidence>
<reference evidence="7 8" key="2">
    <citation type="journal article" date="2017" name="Genome Announc.">
        <title>Draft Genome Sequences of Four Alkaliphilic Bacteria Belonging to the Anaerobacillus Genus.</title>
        <authorList>
            <person name="Bassil N.M."/>
            <person name="Lloyd J.R."/>
        </authorList>
    </citation>
    <scope>NUCLEOTIDE SEQUENCE [LARGE SCALE GENOMIC DNA]</scope>
    <source>
        <strain evidence="7 8">NB2006</strain>
    </source>
</reference>
<keyword evidence="3" id="KW-0804">Transcription</keyword>
<dbReference type="Gene3D" id="1.10.1240.10">
    <property type="entry name" value="Methionine synthase domain"/>
    <property type="match status" value="1"/>
</dbReference>
<gene>
    <name evidence="7" type="ORF">AWH56_025080</name>
    <name evidence="6" type="ORF">AWH56_09480</name>
</gene>
<dbReference type="PANTHER" id="PTHR30204:SF67">
    <property type="entry name" value="HTH-TYPE TRANSCRIPTIONAL REGULATOR MLRA-RELATED"/>
    <property type="match status" value="1"/>
</dbReference>
<dbReference type="EMBL" id="LQXD01000079">
    <property type="protein sequence ID" value="OIJ19391.1"/>
    <property type="molecule type" value="Genomic_DNA"/>
</dbReference>
<reference evidence="7 8" key="3">
    <citation type="journal article" date="2019" name="Int. J. Syst. Evol. Microbiol.">
        <title>Anaerobacillus isosaccharinicus sp. nov., an alkaliphilic bacterium which degrades isosaccharinic acid.</title>
        <authorList>
            <person name="Bassil N.M."/>
            <person name="Lloyd J.R."/>
        </authorList>
    </citation>
    <scope>NUCLEOTIDE SEQUENCE [LARGE SCALE GENOMIC DNA]</scope>
    <source>
        <strain evidence="7 8">NB2006</strain>
    </source>
</reference>
<accession>A0A1S2M3T9</accession>
<feature type="domain" description="HTH merR-type" evidence="4">
    <location>
        <begin position="7"/>
        <end position="73"/>
    </location>
</feature>
<dbReference type="InterPro" id="IPR047057">
    <property type="entry name" value="MerR_fam"/>
</dbReference>
<dbReference type="InterPro" id="IPR036594">
    <property type="entry name" value="Meth_synthase_dom"/>
</dbReference>
<evidence type="ECO:0000256" key="2">
    <source>
        <dbReference type="ARBA" id="ARBA00023125"/>
    </source>
</evidence>
<reference evidence="6 8" key="1">
    <citation type="submission" date="2016-10" db="EMBL/GenBank/DDBJ databases">
        <title>Draft genome sequences of four alkaliphilic bacteria belonging to the Anaerobacillus genus.</title>
        <authorList>
            <person name="Bassil N.M."/>
            <person name="Lloyd J.R."/>
        </authorList>
    </citation>
    <scope>NUCLEOTIDE SEQUENCE [LARGE SCALE GENOMIC DNA]</scope>
    <source>
        <strain evidence="6 8">NB2006</strain>
    </source>
</reference>
<evidence type="ECO:0000313" key="7">
    <source>
        <dbReference type="EMBL" id="QOY35885.1"/>
    </source>
</evidence>
<dbReference type="InterPro" id="IPR009061">
    <property type="entry name" value="DNA-bd_dom_put_sf"/>
</dbReference>
<evidence type="ECO:0000313" key="8">
    <source>
        <dbReference type="Proteomes" id="UP000180175"/>
    </source>
</evidence>
<evidence type="ECO:0000256" key="1">
    <source>
        <dbReference type="ARBA" id="ARBA00023015"/>
    </source>
</evidence>
<keyword evidence="2" id="KW-0238">DNA-binding</keyword>
<dbReference type="PANTHER" id="PTHR30204">
    <property type="entry name" value="REDOX-CYCLING DRUG-SENSING TRANSCRIPTIONAL ACTIVATOR SOXR"/>
    <property type="match status" value="1"/>
</dbReference>
<keyword evidence="1" id="KW-0805">Transcription regulation</keyword>
<evidence type="ECO:0000256" key="3">
    <source>
        <dbReference type="ARBA" id="ARBA00023163"/>
    </source>
</evidence>
<evidence type="ECO:0000259" key="4">
    <source>
        <dbReference type="PROSITE" id="PS50937"/>
    </source>
</evidence>
<dbReference type="RefSeq" id="WP_071316911.1">
    <property type="nucleotide sequence ID" value="NZ_CP063356.2"/>
</dbReference>
<dbReference type="InterPro" id="IPR006158">
    <property type="entry name" value="Cobalamin-bd"/>
</dbReference>
<dbReference type="InterPro" id="IPR036724">
    <property type="entry name" value="Cobalamin-bd_sf"/>
</dbReference>
<dbReference type="CDD" id="cd01104">
    <property type="entry name" value="HTH_MlrA-CarA"/>
    <property type="match status" value="1"/>
</dbReference>
<dbReference type="Proteomes" id="UP000180175">
    <property type="component" value="Chromosome"/>
</dbReference>
<dbReference type="InterPro" id="IPR000551">
    <property type="entry name" value="MerR-type_HTH_dom"/>
</dbReference>
<dbReference type="GO" id="GO:0003700">
    <property type="term" value="F:DNA-binding transcription factor activity"/>
    <property type="evidence" value="ECO:0007669"/>
    <property type="project" value="InterPro"/>
</dbReference>
<dbReference type="Pfam" id="PF02607">
    <property type="entry name" value="B12-binding_2"/>
    <property type="match status" value="1"/>
</dbReference>
<dbReference type="SUPFAM" id="SSF46955">
    <property type="entry name" value="Putative DNA-binding domain"/>
    <property type="match status" value="1"/>
</dbReference>
<dbReference type="SMART" id="SM00422">
    <property type="entry name" value="HTH_MERR"/>
    <property type="match status" value="1"/>
</dbReference>
<proteinExistence type="predicted"/>
<dbReference type="EMBL" id="CP063356">
    <property type="protein sequence ID" value="QOY35885.1"/>
    <property type="molecule type" value="Genomic_DNA"/>
</dbReference>
<dbReference type="GO" id="GO:0031419">
    <property type="term" value="F:cobalamin binding"/>
    <property type="evidence" value="ECO:0007669"/>
    <property type="project" value="InterPro"/>
</dbReference>
<dbReference type="KEGG" id="aia:AWH56_025080"/>